<dbReference type="Pfam" id="PF23155">
    <property type="entry name" value="DUF7053"/>
    <property type="match status" value="1"/>
</dbReference>
<feature type="compositionally biased region" description="Polar residues" evidence="1">
    <location>
        <begin position="329"/>
        <end position="340"/>
    </location>
</feature>
<keyword evidence="4" id="KW-1185">Reference proteome</keyword>
<feature type="compositionally biased region" description="Polar residues" evidence="1">
    <location>
        <begin position="389"/>
        <end position="405"/>
    </location>
</feature>
<sequence>MGKRIVYTKITPLPSNVPRQLAIELLHSHEEVIELNPLVTGVKRIDAPRDAPNDEYFSTWYEISEIITWGFGLRKKIAFKGVFHDQPYGLQSHVYAPFGVDLRNKYSIGGNQPGEPRETRELGVDTPQDGLYLREDVEIVCNLALASFVKKETKEATGKMIERLARKAELLDEGKLHAMFEGGRLKTSKPSGYSDTDGSQPTSSPPGSPSPSMMSGFAPPRTPRLDKKGFGNYHDVSIARQQSQHSSHRGSQYLPVYQQSGYGGPEYGQAGPGAPMPMINELPASFQYTQPSPGLQPGQFKPQQEFRSELPGDSSFSTGTPSPQPSPNLPQTDTKQQSGQYRVHEYQAYPPPTQQHPAERDARNSSLSAPGSDYSRSNSYGGQGGSNNIADWQNLVNNTSQVSVGRQSPYDQQQQQSRPSSNLVPDHQRFSNLSIQQTPPQENSRPASTNYARSSSSTKCPVCGLFEGDEAAVSHHVSKAHFT</sequence>
<reference evidence="3 4" key="1">
    <citation type="journal article" date="2023" name="G3 (Bethesda)">
        <title>A chromosome-level genome assembly of Zasmidium syzygii isolated from banana leaves.</title>
        <authorList>
            <person name="van Westerhoven A.C."/>
            <person name="Mehrabi R."/>
            <person name="Talebi R."/>
            <person name="Steentjes M.B.F."/>
            <person name="Corcolon B."/>
            <person name="Chong P.A."/>
            <person name="Kema G.H.J."/>
            <person name="Seidl M.F."/>
        </authorList>
    </citation>
    <scope>NUCLEOTIDE SEQUENCE [LARGE SCALE GENOMIC DNA]</scope>
    <source>
        <strain evidence="3 4">P124</strain>
    </source>
</reference>
<gene>
    <name evidence="3" type="ORF">PRZ48_014412</name>
</gene>
<dbReference type="InterPro" id="IPR055481">
    <property type="entry name" value="DUF7053"/>
</dbReference>
<feature type="compositionally biased region" description="Polar residues" evidence="1">
    <location>
        <begin position="430"/>
        <end position="457"/>
    </location>
</feature>
<dbReference type="Proteomes" id="UP001305779">
    <property type="component" value="Unassembled WGS sequence"/>
</dbReference>
<comment type="caution">
    <text evidence="3">The sequence shown here is derived from an EMBL/GenBank/DDBJ whole genome shotgun (WGS) entry which is preliminary data.</text>
</comment>
<feature type="domain" description="DUF7053" evidence="2">
    <location>
        <begin position="3"/>
        <end position="169"/>
    </location>
</feature>
<dbReference type="EMBL" id="JAXOVC010000014">
    <property type="protein sequence ID" value="KAK4494114.1"/>
    <property type="molecule type" value="Genomic_DNA"/>
</dbReference>
<accession>A0ABR0DYE1</accession>
<feature type="region of interest" description="Disordered" evidence="1">
    <location>
        <begin position="255"/>
        <end position="457"/>
    </location>
</feature>
<evidence type="ECO:0000256" key="1">
    <source>
        <dbReference type="SAM" id="MobiDB-lite"/>
    </source>
</evidence>
<feature type="compositionally biased region" description="Low complexity" evidence="1">
    <location>
        <begin position="406"/>
        <end position="421"/>
    </location>
</feature>
<evidence type="ECO:0000313" key="4">
    <source>
        <dbReference type="Proteomes" id="UP001305779"/>
    </source>
</evidence>
<evidence type="ECO:0000259" key="2">
    <source>
        <dbReference type="Pfam" id="PF23155"/>
    </source>
</evidence>
<dbReference type="PANTHER" id="PTHR38117:SF1">
    <property type="entry name" value="DUF3074 DOMAIN-CONTAINING PROTEIN"/>
    <property type="match status" value="1"/>
</dbReference>
<proteinExistence type="predicted"/>
<organism evidence="3 4">
    <name type="scientific">Zasmidium cellare</name>
    <name type="common">Wine cellar mold</name>
    <name type="synonym">Racodium cellare</name>
    <dbReference type="NCBI Taxonomy" id="395010"/>
    <lineage>
        <taxon>Eukaryota</taxon>
        <taxon>Fungi</taxon>
        <taxon>Dikarya</taxon>
        <taxon>Ascomycota</taxon>
        <taxon>Pezizomycotina</taxon>
        <taxon>Dothideomycetes</taxon>
        <taxon>Dothideomycetidae</taxon>
        <taxon>Mycosphaerellales</taxon>
        <taxon>Mycosphaerellaceae</taxon>
        <taxon>Zasmidium</taxon>
    </lineage>
</organism>
<dbReference type="PANTHER" id="PTHR38117">
    <property type="entry name" value="NACHT AND WD40 DOMAIN PROTEIN"/>
    <property type="match status" value="1"/>
</dbReference>
<evidence type="ECO:0000313" key="3">
    <source>
        <dbReference type="EMBL" id="KAK4494114.1"/>
    </source>
</evidence>
<protein>
    <recommendedName>
        <fullName evidence="2">DUF7053 domain-containing protein</fullName>
    </recommendedName>
</protein>
<feature type="region of interest" description="Disordered" evidence="1">
    <location>
        <begin position="181"/>
        <end position="231"/>
    </location>
</feature>
<name>A0ABR0DYE1_ZASCE</name>